<organism evidence="3 4">
    <name type="scientific">Aphis craccivora</name>
    <name type="common">Cowpea aphid</name>
    <dbReference type="NCBI Taxonomy" id="307492"/>
    <lineage>
        <taxon>Eukaryota</taxon>
        <taxon>Metazoa</taxon>
        <taxon>Ecdysozoa</taxon>
        <taxon>Arthropoda</taxon>
        <taxon>Hexapoda</taxon>
        <taxon>Insecta</taxon>
        <taxon>Pterygota</taxon>
        <taxon>Neoptera</taxon>
        <taxon>Paraneoptera</taxon>
        <taxon>Hemiptera</taxon>
        <taxon>Sternorrhyncha</taxon>
        <taxon>Aphidomorpha</taxon>
        <taxon>Aphidoidea</taxon>
        <taxon>Aphididae</taxon>
        <taxon>Aphidini</taxon>
        <taxon>Aphis</taxon>
        <taxon>Aphis</taxon>
    </lineage>
</organism>
<dbReference type="AlphaFoldDB" id="A0A6G0Z6I1"/>
<comment type="caution">
    <text evidence="3">The sequence shown here is derived from an EMBL/GenBank/DDBJ whole genome shotgun (WGS) entry which is preliminary data.</text>
</comment>
<dbReference type="EMBL" id="VUJU01001207">
    <property type="protein sequence ID" value="KAF0766367.1"/>
    <property type="molecule type" value="Genomic_DNA"/>
</dbReference>
<dbReference type="Pfam" id="PF10545">
    <property type="entry name" value="MADF_DNA_bdg"/>
    <property type="match status" value="1"/>
</dbReference>
<dbReference type="OrthoDB" id="6081971at2759"/>
<keyword evidence="4" id="KW-1185">Reference proteome</keyword>
<sequence length="217" mass="25284">MGQLQQVEQLGNPQSSENPSTASIHVCVVGLADSAKSKWKNLRDSYMRYKKCVQGETGQAKKYHKWSWSSHLEFLYDSIKYRPQSSNITESAENIISPPKEKTPPIESSKVDRVIEYLENKKKPKMHDGIDHLLLSYADTFKKFHLRTQAELKIKIATLFAQTEMKEMQYYEQNISPMYSDNSIMINIMLDHKVLPTRYTLIMYQAMRHHTNQVTLH</sequence>
<accession>A0A6G0Z6I1</accession>
<dbReference type="Proteomes" id="UP000478052">
    <property type="component" value="Unassembled WGS sequence"/>
</dbReference>
<name>A0A6G0Z6I1_APHCR</name>
<feature type="region of interest" description="Disordered" evidence="1">
    <location>
        <begin position="1"/>
        <end position="20"/>
    </location>
</feature>
<gene>
    <name evidence="3" type="ORF">FWK35_00011993</name>
</gene>
<feature type="domain" description="MADF" evidence="2">
    <location>
        <begin position="33"/>
        <end position="75"/>
    </location>
</feature>
<protein>
    <recommendedName>
        <fullName evidence="2">MADF domain-containing protein</fullName>
    </recommendedName>
</protein>
<evidence type="ECO:0000313" key="3">
    <source>
        <dbReference type="EMBL" id="KAF0766367.1"/>
    </source>
</evidence>
<evidence type="ECO:0000313" key="4">
    <source>
        <dbReference type="Proteomes" id="UP000478052"/>
    </source>
</evidence>
<evidence type="ECO:0000256" key="1">
    <source>
        <dbReference type="SAM" id="MobiDB-lite"/>
    </source>
</evidence>
<dbReference type="InterPro" id="IPR006578">
    <property type="entry name" value="MADF-dom"/>
</dbReference>
<evidence type="ECO:0000259" key="2">
    <source>
        <dbReference type="Pfam" id="PF10545"/>
    </source>
</evidence>
<reference evidence="3 4" key="1">
    <citation type="submission" date="2019-08" db="EMBL/GenBank/DDBJ databases">
        <title>Whole genome of Aphis craccivora.</title>
        <authorList>
            <person name="Voronova N.V."/>
            <person name="Shulinski R.S."/>
            <person name="Bandarenka Y.V."/>
            <person name="Zhorov D.G."/>
            <person name="Warner D."/>
        </authorList>
    </citation>
    <scope>NUCLEOTIDE SEQUENCE [LARGE SCALE GENOMIC DNA]</scope>
    <source>
        <strain evidence="3">180601</strain>
        <tissue evidence="3">Whole Body</tissue>
    </source>
</reference>
<proteinExistence type="predicted"/>